<evidence type="ECO:0000259" key="3">
    <source>
        <dbReference type="Pfam" id="PF13439"/>
    </source>
</evidence>
<feature type="domain" description="Glycosyltransferase subfamily 4-like N-terminal" evidence="3">
    <location>
        <begin position="19"/>
        <end position="189"/>
    </location>
</feature>
<dbReference type="SUPFAM" id="SSF53756">
    <property type="entry name" value="UDP-Glycosyltransferase/glycogen phosphorylase"/>
    <property type="match status" value="1"/>
</dbReference>
<protein>
    <recommendedName>
        <fullName evidence="6">Glycosyl transferase family 1 domain-containing protein</fullName>
    </recommendedName>
</protein>
<dbReference type="Proteomes" id="UP000013097">
    <property type="component" value="Unassembled WGS sequence"/>
</dbReference>
<dbReference type="eggNOG" id="COG0438">
    <property type="taxonomic scope" value="Bacteria"/>
</dbReference>
<dbReference type="PANTHER" id="PTHR46401:SF2">
    <property type="entry name" value="GLYCOSYLTRANSFERASE WBBK-RELATED"/>
    <property type="match status" value="1"/>
</dbReference>
<name>N9Y5W5_9CLOT</name>
<accession>N9Y5W5</accession>
<dbReference type="InterPro" id="IPR001296">
    <property type="entry name" value="Glyco_trans_1"/>
</dbReference>
<gene>
    <name evidence="4" type="ORF">HMPREF1092_00353</name>
</gene>
<dbReference type="InterPro" id="IPR028098">
    <property type="entry name" value="Glyco_trans_4-like_N"/>
</dbReference>
<dbReference type="CDD" id="cd03794">
    <property type="entry name" value="GT4_WbuB-like"/>
    <property type="match status" value="1"/>
</dbReference>
<dbReference type="HOGENOM" id="CLU_009583_11_2_9"/>
<evidence type="ECO:0000256" key="1">
    <source>
        <dbReference type="ARBA" id="ARBA00022679"/>
    </source>
</evidence>
<proteinExistence type="predicted"/>
<keyword evidence="1" id="KW-0808">Transferase</keyword>
<feature type="domain" description="Glycosyl transferase family 1" evidence="2">
    <location>
        <begin position="205"/>
        <end position="364"/>
    </location>
</feature>
<evidence type="ECO:0000313" key="4">
    <source>
        <dbReference type="EMBL" id="ENZ03167.1"/>
    </source>
</evidence>
<keyword evidence="5" id="KW-1185">Reference proteome</keyword>
<dbReference type="Pfam" id="PF13439">
    <property type="entry name" value="Glyco_transf_4"/>
    <property type="match status" value="1"/>
</dbReference>
<evidence type="ECO:0000259" key="2">
    <source>
        <dbReference type="Pfam" id="PF00534"/>
    </source>
</evidence>
<dbReference type="Gene3D" id="3.40.50.2000">
    <property type="entry name" value="Glycogen Phosphorylase B"/>
    <property type="match status" value="2"/>
</dbReference>
<dbReference type="RefSeq" id="WP_002596857.1">
    <property type="nucleotide sequence ID" value="NZ_KB850956.1"/>
</dbReference>
<comment type="caution">
    <text evidence="4">The sequence shown here is derived from an EMBL/GenBank/DDBJ whole genome shotgun (WGS) entry which is preliminary data.</text>
</comment>
<evidence type="ECO:0008006" key="6">
    <source>
        <dbReference type="Google" id="ProtNLM"/>
    </source>
</evidence>
<evidence type="ECO:0000313" key="5">
    <source>
        <dbReference type="Proteomes" id="UP000013097"/>
    </source>
</evidence>
<dbReference type="EMBL" id="AGYT01000007">
    <property type="protein sequence ID" value="ENZ03167.1"/>
    <property type="molecule type" value="Genomic_DNA"/>
</dbReference>
<dbReference type="GO" id="GO:0016757">
    <property type="term" value="F:glycosyltransferase activity"/>
    <property type="evidence" value="ECO:0007669"/>
    <property type="project" value="InterPro"/>
</dbReference>
<dbReference type="PANTHER" id="PTHR46401">
    <property type="entry name" value="GLYCOSYLTRANSFERASE WBBK-RELATED"/>
    <property type="match status" value="1"/>
</dbReference>
<dbReference type="Pfam" id="PF00534">
    <property type="entry name" value="Glycos_transf_1"/>
    <property type="match status" value="1"/>
</dbReference>
<organism evidence="4 5">
    <name type="scientific">Clostridium thermobutyricum</name>
    <dbReference type="NCBI Taxonomy" id="29372"/>
    <lineage>
        <taxon>Bacteria</taxon>
        <taxon>Bacillati</taxon>
        <taxon>Bacillota</taxon>
        <taxon>Clostridia</taxon>
        <taxon>Eubacteriales</taxon>
        <taxon>Clostridiaceae</taxon>
        <taxon>Clostridium</taxon>
    </lineage>
</organism>
<reference evidence="4 5" key="1">
    <citation type="submission" date="2013-01" db="EMBL/GenBank/DDBJ databases">
        <title>The Genome Sequence of Clostridium colicanis 209318.</title>
        <authorList>
            <consortium name="The Broad Institute Genome Sequencing Platform"/>
            <person name="Earl A."/>
            <person name="Ward D."/>
            <person name="Feldgarden M."/>
            <person name="Gevers D."/>
            <person name="Courvalin P."/>
            <person name="Lambert T."/>
            <person name="Walker B."/>
            <person name="Young S.K."/>
            <person name="Zeng Q."/>
            <person name="Gargeya S."/>
            <person name="Fitzgerald M."/>
            <person name="Haas B."/>
            <person name="Abouelleil A."/>
            <person name="Alvarado L."/>
            <person name="Arachchi H.M."/>
            <person name="Berlin A.M."/>
            <person name="Chapman S.B."/>
            <person name="Dewar J."/>
            <person name="Goldberg J."/>
            <person name="Griggs A."/>
            <person name="Gujja S."/>
            <person name="Hansen M."/>
            <person name="Howarth C."/>
            <person name="Imamovic A."/>
            <person name="Larimer J."/>
            <person name="McCowan C."/>
            <person name="Murphy C."/>
            <person name="Neiman D."/>
            <person name="Pearson M."/>
            <person name="Priest M."/>
            <person name="Roberts A."/>
            <person name="Saif S."/>
            <person name="Shea T."/>
            <person name="Sisk P."/>
            <person name="Sykes S."/>
            <person name="Wortman J."/>
            <person name="Nusbaum C."/>
            <person name="Birren B."/>
        </authorList>
    </citation>
    <scope>NUCLEOTIDE SEQUENCE [LARGE SCALE GENOMIC DNA]</scope>
    <source>
        <strain evidence="4 5">209318</strain>
    </source>
</reference>
<dbReference type="GO" id="GO:0009103">
    <property type="term" value="P:lipopolysaccharide biosynthetic process"/>
    <property type="evidence" value="ECO:0007669"/>
    <property type="project" value="TreeGrafter"/>
</dbReference>
<dbReference type="PATRIC" id="fig|999411.4.peg.338"/>
<sequence length="385" mass="44438">MKILYLHQYFKTNEDSGGTRSYEFAKYLVSKGHKVKIITGEKINIDNIDGIEIVSTNTEYSNKMSKLRRIIAFFHYIFNAIKIGLRCKEVDCIFATSTPLTIGLPAIVLKKFKKCKMLFEVRDVWPDVPIELGFIKNRILQNLLKRFEMKCYKEAFHIIALSDGMRKNILKKGIHERKITTITNMANLDLFNIDNRHMECDINLKDKFICIHPGTMGMVNGLEFILNVAELTNDEDIVYLLIGEGKEKQRLIKLKEEKNLKNVLIKDSLPKKEIVNLIKNSHLGIMCVSNYKILEDNSANKFFDFLAAGLPICINYGGWQKEVLEKSKTGFSCNYNEPENMVKFIENIKLNKSLYEEYSTNSKKLANVYSVDIACRKLESILENK</sequence>
<dbReference type="AlphaFoldDB" id="N9Y5W5"/>